<evidence type="ECO:0000313" key="3">
    <source>
        <dbReference type="Proteomes" id="UP000515489"/>
    </source>
</evidence>
<dbReference type="AlphaFoldDB" id="A0A7G7W7A7"/>
<feature type="signal peptide" evidence="1">
    <location>
        <begin position="1"/>
        <end position="30"/>
    </location>
</feature>
<sequence>MNWPISACRLSSVSLLSATLLFTAAGCEDANDLGVELPGTAAANTEYRDFPVAASTVLRDSFETQKATRILVGRVRDNVLGTTTATAFLNLKIAQSVVAADTLPSAVTKLTGVDPNPQLDSLVVEAAFDAVYGSATTPLRLNVYQLAQPLDDRQTYNSASSVALGSELGLNVSTRLNATAKRRERTNSSSSTDTTTIVVTVPNNTVRLKLHGGGRNLPLATDVFSLLKGTSFTQAGLTAVWKGMALQPAADFNTAVVGLLPSSAARAVFYYHYTNKKNTGTLKGRYSIAFGLGSFQSRENAPRYFTQIVNELPSGSPLSRLAGPSGAAQSVAAAETDGKVYMQGGNGFGAKLEIPGLNELKQLAQPTNGGSPAIAINRAELLIPVSPFANLLFPQVTSAYLYEVNTANQSLQRTLLNNRVERLILREGVNPTGAGLSSIVDDQYGTGYYQNAASATLNDPLNTFYTMSITSYVQAYVYDKLGGPTPAAFVLSPFLRNSYGLDLNRAVLDGSNIKLRVYYSKLR</sequence>
<dbReference type="KEGG" id="hsk:H4317_19280"/>
<organism evidence="2 3">
    <name type="scientific">Hymenobacter sediminicola</name>
    <dbReference type="NCBI Taxonomy" id="2761579"/>
    <lineage>
        <taxon>Bacteria</taxon>
        <taxon>Pseudomonadati</taxon>
        <taxon>Bacteroidota</taxon>
        <taxon>Cytophagia</taxon>
        <taxon>Cytophagales</taxon>
        <taxon>Hymenobacteraceae</taxon>
        <taxon>Hymenobacter</taxon>
    </lineage>
</organism>
<dbReference type="RefSeq" id="WP_185888164.1">
    <property type="nucleotide sequence ID" value="NZ_CP060202.1"/>
</dbReference>
<dbReference type="EMBL" id="CP060202">
    <property type="protein sequence ID" value="QNH62250.1"/>
    <property type="molecule type" value="Genomic_DNA"/>
</dbReference>
<keyword evidence="1" id="KW-0732">Signal</keyword>
<reference evidence="2 3" key="1">
    <citation type="submission" date="2020-08" db="EMBL/GenBank/DDBJ databases">
        <title>Hymenobacter sp. S2-20-2 genome sequencing.</title>
        <authorList>
            <person name="Jin L."/>
        </authorList>
    </citation>
    <scope>NUCLEOTIDE SEQUENCE [LARGE SCALE GENOMIC DNA]</scope>
    <source>
        <strain evidence="2 3">S2-20-2</strain>
    </source>
</reference>
<evidence type="ECO:0000256" key="1">
    <source>
        <dbReference type="SAM" id="SignalP"/>
    </source>
</evidence>
<dbReference type="Proteomes" id="UP000515489">
    <property type="component" value="Chromosome"/>
</dbReference>
<name>A0A7G7W7A7_9BACT</name>
<dbReference type="Pfam" id="PF14092">
    <property type="entry name" value="DUF4270"/>
    <property type="match status" value="1"/>
</dbReference>
<evidence type="ECO:0000313" key="2">
    <source>
        <dbReference type="EMBL" id="QNH62250.1"/>
    </source>
</evidence>
<proteinExistence type="predicted"/>
<keyword evidence="3" id="KW-1185">Reference proteome</keyword>
<dbReference type="InterPro" id="IPR025366">
    <property type="entry name" value="DUF4270"/>
</dbReference>
<protein>
    <submittedName>
        <fullName evidence="2">DUF4270 family protein</fullName>
    </submittedName>
</protein>
<accession>A0A7G7W7A7</accession>
<gene>
    <name evidence="2" type="ORF">H4317_19280</name>
</gene>
<feature type="chain" id="PRO_5028975055" evidence="1">
    <location>
        <begin position="31"/>
        <end position="523"/>
    </location>
</feature>